<dbReference type="PRINTS" id="PR00344">
    <property type="entry name" value="BCTRLSENSOR"/>
</dbReference>
<dbReference type="Gene3D" id="3.30.450.20">
    <property type="entry name" value="PAS domain"/>
    <property type="match status" value="5"/>
</dbReference>
<dbReference type="SUPFAM" id="SSF52172">
    <property type="entry name" value="CheY-like"/>
    <property type="match status" value="1"/>
</dbReference>
<dbReference type="InterPro" id="IPR052162">
    <property type="entry name" value="Sensor_kinase/Photoreceptor"/>
</dbReference>
<dbReference type="AlphaFoldDB" id="A0A2A2FEB1"/>
<dbReference type="CDD" id="cd00130">
    <property type="entry name" value="PAS"/>
    <property type="match status" value="5"/>
</dbReference>
<comment type="caution">
    <text evidence="11">The sequence shown here is derived from an EMBL/GenBank/DDBJ whole genome shotgun (WGS) entry which is preliminary data.</text>
</comment>
<dbReference type="SUPFAM" id="SSF55874">
    <property type="entry name" value="ATPase domain of HSP90 chaperone/DNA topoisomerase II/histidine kinase"/>
    <property type="match status" value="1"/>
</dbReference>
<dbReference type="CDD" id="cd00156">
    <property type="entry name" value="REC"/>
    <property type="match status" value="1"/>
</dbReference>
<gene>
    <name evidence="11" type="ORF">CK500_12490</name>
</gene>
<keyword evidence="12" id="KW-1185">Reference proteome</keyword>
<protein>
    <recommendedName>
        <fullName evidence="2">histidine kinase</fullName>
        <ecNumber evidence="2">2.7.13.3</ecNumber>
    </recommendedName>
</protein>
<dbReference type="SMART" id="SM00388">
    <property type="entry name" value="HisKA"/>
    <property type="match status" value="1"/>
</dbReference>
<name>A0A2A2FEB1_9EURY</name>
<reference evidence="11 12" key="1">
    <citation type="submission" date="2017-08" db="EMBL/GenBank/DDBJ databases">
        <title>The strain WRN001 was isolated from Binhai saline alkaline soil, Tianjin, China.</title>
        <authorList>
            <person name="Liu D."/>
            <person name="Zhang G."/>
        </authorList>
    </citation>
    <scope>NUCLEOTIDE SEQUENCE [LARGE SCALE GENOMIC DNA]</scope>
    <source>
        <strain evidence="11 12">WN019</strain>
    </source>
</reference>
<dbReference type="NCBIfam" id="TIGR00229">
    <property type="entry name" value="sensory_box"/>
    <property type="match status" value="5"/>
</dbReference>
<organism evidence="11 12">
    <name type="scientific">Halorubrum salipaludis</name>
    <dbReference type="NCBI Taxonomy" id="2032630"/>
    <lineage>
        <taxon>Archaea</taxon>
        <taxon>Methanobacteriati</taxon>
        <taxon>Methanobacteriota</taxon>
        <taxon>Stenosarchaea group</taxon>
        <taxon>Halobacteria</taxon>
        <taxon>Halobacteriales</taxon>
        <taxon>Haloferacaceae</taxon>
        <taxon>Halorubrum</taxon>
    </lineage>
</organism>
<dbReference type="InterPro" id="IPR013656">
    <property type="entry name" value="PAS_4"/>
</dbReference>
<evidence type="ECO:0000313" key="12">
    <source>
        <dbReference type="Proteomes" id="UP000218083"/>
    </source>
</evidence>
<feature type="domain" description="Response regulatory" evidence="8">
    <location>
        <begin position="8"/>
        <end position="124"/>
    </location>
</feature>
<dbReference type="OrthoDB" id="8127at2157"/>
<accession>A0A2A2FEB1</accession>
<dbReference type="InterPro" id="IPR036097">
    <property type="entry name" value="HisK_dim/P_sf"/>
</dbReference>
<evidence type="ECO:0000256" key="6">
    <source>
        <dbReference type="PROSITE-ProRule" id="PRU00169"/>
    </source>
</evidence>
<dbReference type="InterPro" id="IPR003594">
    <property type="entry name" value="HATPase_dom"/>
</dbReference>
<dbReference type="SMART" id="SM00091">
    <property type="entry name" value="PAS"/>
    <property type="match status" value="5"/>
</dbReference>
<dbReference type="InterPro" id="IPR003661">
    <property type="entry name" value="HisK_dim/P_dom"/>
</dbReference>
<dbReference type="CDD" id="cd00082">
    <property type="entry name" value="HisKA"/>
    <property type="match status" value="1"/>
</dbReference>
<keyword evidence="3 6" id="KW-0597">Phosphoprotein</keyword>
<feature type="modified residue" description="4-aspartylphosphate" evidence="6">
    <location>
        <position position="59"/>
    </location>
</feature>
<dbReference type="SUPFAM" id="SSF55785">
    <property type="entry name" value="PYP-like sensor domain (PAS domain)"/>
    <property type="match status" value="5"/>
</dbReference>
<dbReference type="PROSITE" id="PS50109">
    <property type="entry name" value="HIS_KIN"/>
    <property type="match status" value="1"/>
</dbReference>
<feature type="domain" description="PAS" evidence="9">
    <location>
        <begin position="139"/>
        <end position="212"/>
    </location>
</feature>
<dbReference type="Gene3D" id="3.30.565.10">
    <property type="entry name" value="Histidine kinase-like ATPase, C-terminal domain"/>
    <property type="match status" value="1"/>
</dbReference>
<dbReference type="Pfam" id="PF00072">
    <property type="entry name" value="Response_reg"/>
    <property type="match status" value="1"/>
</dbReference>
<dbReference type="Pfam" id="PF02518">
    <property type="entry name" value="HATPase_c"/>
    <property type="match status" value="1"/>
</dbReference>
<keyword evidence="4" id="KW-0808">Transferase</keyword>
<dbReference type="Pfam" id="PF08448">
    <property type="entry name" value="PAS_4"/>
    <property type="match status" value="1"/>
</dbReference>
<feature type="domain" description="PAC" evidence="10">
    <location>
        <begin position="462"/>
        <end position="514"/>
    </location>
</feature>
<feature type="domain" description="PAC" evidence="10">
    <location>
        <begin position="337"/>
        <end position="389"/>
    </location>
</feature>
<dbReference type="SUPFAM" id="SSF47384">
    <property type="entry name" value="Homodimeric domain of signal transducing histidine kinase"/>
    <property type="match status" value="1"/>
</dbReference>
<comment type="catalytic activity">
    <reaction evidence="1">
        <text>ATP + protein L-histidine = ADP + protein N-phospho-L-histidine.</text>
        <dbReference type="EC" id="2.7.13.3"/>
    </reaction>
</comment>
<dbReference type="InterPro" id="IPR004358">
    <property type="entry name" value="Sig_transdc_His_kin-like_C"/>
</dbReference>
<evidence type="ECO:0000256" key="5">
    <source>
        <dbReference type="ARBA" id="ARBA00022777"/>
    </source>
</evidence>
<evidence type="ECO:0000259" key="10">
    <source>
        <dbReference type="PROSITE" id="PS50113"/>
    </source>
</evidence>
<dbReference type="PANTHER" id="PTHR43304:SF1">
    <property type="entry name" value="PAC DOMAIN-CONTAINING PROTEIN"/>
    <property type="match status" value="1"/>
</dbReference>
<feature type="domain" description="PAC" evidence="10">
    <location>
        <begin position="214"/>
        <end position="266"/>
    </location>
</feature>
<dbReference type="Proteomes" id="UP000218083">
    <property type="component" value="Unassembled WGS sequence"/>
</dbReference>
<keyword evidence="5 11" id="KW-0418">Kinase</keyword>
<dbReference type="PROSITE" id="PS50113">
    <property type="entry name" value="PAC"/>
    <property type="match status" value="5"/>
</dbReference>
<feature type="domain" description="PAC" evidence="10">
    <location>
        <begin position="716"/>
        <end position="768"/>
    </location>
</feature>
<dbReference type="InterPro" id="IPR035965">
    <property type="entry name" value="PAS-like_dom_sf"/>
</dbReference>
<evidence type="ECO:0000256" key="1">
    <source>
        <dbReference type="ARBA" id="ARBA00000085"/>
    </source>
</evidence>
<dbReference type="EC" id="2.7.13.3" evidence="2"/>
<dbReference type="Pfam" id="PF00512">
    <property type="entry name" value="HisKA"/>
    <property type="match status" value="1"/>
</dbReference>
<sequence length="979" mass="110870">MSTVGTIRVLHVDDDPSFADLVATFLEREHDRINVHTESDPSDGLDRLAEQEFDCVVSDYDMPSRNGIEFLEAVRDRNPDLPFILFTGKGSEEIASDAISAGVTDYLQKGSGTSQYVVLANRISNAVEQHRARQVVQETEQKLSELADRTDDLLFMFNGDWSELLFINSAYEEIWGRSIADLEDAPSSFLDLIHPEDRQKVRQSMEQLSNGNSSQIEYRVVRPEGDYRWVRGDSKPVLNEQGDVVRIVGHVRDITDQRERELHLKTIIDNLPGYVYRHEYESEYPLQFVKGDAESITGYTTTELEENIRLAEEIIHPDDREDIWTELLEGIEARGRFDSTYRIIAKDGDVRWIRDQGTLIEDPATGNEVIDGFITDISSQIERERRLERQQTFMDESLDALQDVYYVVSEDGELIRWNERVSEISGYADSELDNIDISALFVEEHRERITDSIDEAIQTGASTTRADALTVDGERIPFEFRKTRVRDPVHGEAVAVGVGRDISEQVQRERELERIRDFFTEAEQLGELGAWEFSTDGTVVWTDGTRRIHDVDPEFTPTLEEALEFFHPEDRETIEQAVTTALERGESYEADLRINTAEGDQRWIRTRAKVLDGADPRTVRGFVQNITAQKEREQELQTAHAQLENAIEAGALGTWEWHIQEDRVVVDREFANTFDVDPDRAQDGVELNEFVSSIHTADRDRVEAEIDETVETCGDFESEYRVLDADGDVRWVLARGTVNGDADGTPLSFPGVLIDITERKRMERELHQQNERLNEFAGVVSHDLRSPLSVIEGRVELARGDGENEHLPAIESAVDRMNRIIEDLLWLAREGRDIGSLEPVSLRDTVEDAWAIVGDPAADATMNYGDEDGDRGLIKADSDRLTQLLENLFRNAIEHGGDDVRVTVGFVDDGFYVEDDGPGIPDDDRDTVFEAGYSTAESGTGFGLRIVKQIVEAHGWEIRVTRGRDGGARFEVTGVEFDG</sequence>
<proteinExistence type="predicted"/>
<dbReference type="Gene3D" id="1.10.287.130">
    <property type="match status" value="1"/>
</dbReference>
<dbReference type="GO" id="GO:0000155">
    <property type="term" value="F:phosphorelay sensor kinase activity"/>
    <property type="evidence" value="ECO:0007669"/>
    <property type="project" value="InterPro"/>
</dbReference>
<dbReference type="Gene3D" id="2.10.70.100">
    <property type="match status" value="1"/>
</dbReference>
<dbReference type="Pfam" id="PF08447">
    <property type="entry name" value="PAS_3"/>
    <property type="match status" value="4"/>
</dbReference>
<dbReference type="PANTHER" id="PTHR43304">
    <property type="entry name" value="PHYTOCHROME-LIKE PROTEIN CPH1"/>
    <property type="match status" value="1"/>
</dbReference>
<evidence type="ECO:0000259" key="8">
    <source>
        <dbReference type="PROSITE" id="PS50110"/>
    </source>
</evidence>
<dbReference type="PROSITE" id="PS50110">
    <property type="entry name" value="RESPONSE_REGULATORY"/>
    <property type="match status" value="1"/>
</dbReference>
<dbReference type="InterPro" id="IPR001789">
    <property type="entry name" value="Sig_transdc_resp-reg_receiver"/>
</dbReference>
<dbReference type="SMART" id="SM00387">
    <property type="entry name" value="HATPase_c"/>
    <property type="match status" value="1"/>
</dbReference>
<dbReference type="InterPro" id="IPR036890">
    <property type="entry name" value="HATPase_C_sf"/>
</dbReference>
<evidence type="ECO:0000256" key="3">
    <source>
        <dbReference type="ARBA" id="ARBA00022553"/>
    </source>
</evidence>
<dbReference type="InterPro" id="IPR001610">
    <property type="entry name" value="PAC"/>
</dbReference>
<evidence type="ECO:0000256" key="2">
    <source>
        <dbReference type="ARBA" id="ARBA00012438"/>
    </source>
</evidence>
<dbReference type="InterPro" id="IPR011006">
    <property type="entry name" value="CheY-like_superfamily"/>
</dbReference>
<dbReference type="InterPro" id="IPR005467">
    <property type="entry name" value="His_kinase_dom"/>
</dbReference>
<evidence type="ECO:0000256" key="4">
    <source>
        <dbReference type="ARBA" id="ARBA00022679"/>
    </source>
</evidence>
<dbReference type="SMART" id="SM00448">
    <property type="entry name" value="REC"/>
    <property type="match status" value="1"/>
</dbReference>
<dbReference type="Gene3D" id="3.40.50.2300">
    <property type="match status" value="1"/>
</dbReference>
<feature type="domain" description="PAS" evidence="9">
    <location>
        <begin position="390"/>
        <end position="460"/>
    </location>
</feature>
<dbReference type="PROSITE" id="PS50112">
    <property type="entry name" value="PAS"/>
    <property type="match status" value="3"/>
</dbReference>
<evidence type="ECO:0000313" key="11">
    <source>
        <dbReference type="EMBL" id="PAU82939.1"/>
    </source>
</evidence>
<dbReference type="CDD" id="cd00075">
    <property type="entry name" value="HATPase"/>
    <property type="match status" value="1"/>
</dbReference>
<feature type="domain" description="Histidine kinase" evidence="7">
    <location>
        <begin position="779"/>
        <end position="973"/>
    </location>
</feature>
<dbReference type="SMART" id="SM00086">
    <property type="entry name" value="PAC"/>
    <property type="match status" value="5"/>
</dbReference>
<dbReference type="InterPro" id="IPR013655">
    <property type="entry name" value="PAS_fold_3"/>
</dbReference>
<feature type="domain" description="PAC" evidence="10">
    <location>
        <begin position="588"/>
        <end position="638"/>
    </location>
</feature>
<evidence type="ECO:0000259" key="9">
    <source>
        <dbReference type="PROSITE" id="PS50112"/>
    </source>
</evidence>
<feature type="domain" description="PAS" evidence="9">
    <location>
        <begin position="260"/>
        <end position="334"/>
    </location>
</feature>
<dbReference type="InterPro" id="IPR000700">
    <property type="entry name" value="PAS-assoc_C"/>
</dbReference>
<dbReference type="InterPro" id="IPR000014">
    <property type="entry name" value="PAS"/>
</dbReference>
<evidence type="ECO:0000259" key="7">
    <source>
        <dbReference type="PROSITE" id="PS50109"/>
    </source>
</evidence>
<dbReference type="EMBL" id="NSKC01000008">
    <property type="protein sequence ID" value="PAU82939.1"/>
    <property type="molecule type" value="Genomic_DNA"/>
</dbReference>
<dbReference type="RefSeq" id="WP_095637551.1">
    <property type="nucleotide sequence ID" value="NZ_NSKC01000008.1"/>
</dbReference>